<reference evidence="2 3" key="1">
    <citation type="journal article" date="2020" name="Int. J. Syst. Evol. Microbiol.">
        <title>Novel acetic acid bacteria from cider fermentations: Acetobacter conturbans sp. nov. and Acetobacter fallax sp. nov.</title>
        <authorList>
            <person name="Sombolestani A.S."/>
            <person name="Cleenwerck I."/>
            <person name="Cnockaert M."/>
            <person name="Borremans W."/>
            <person name="Wieme A.D."/>
            <person name="De Vuyst L."/>
            <person name="Vandamme P."/>
        </authorList>
    </citation>
    <scope>NUCLEOTIDE SEQUENCE [LARGE SCALE GENOMIC DNA]</scope>
    <source>
        <strain evidence="2 3">LMG 30640</strain>
    </source>
</reference>
<evidence type="ECO:0000256" key="1">
    <source>
        <dbReference type="SAM" id="MobiDB-lite"/>
    </source>
</evidence>
<accession>A0ABX0JZS9</accession>
<comment type="caution">
    <text evidence="2">The sequence shown here is derived from an EMBL/GenBank/DDBJ whole genome shotgun (WGS) entry which is preliminary data.</text>
</comment>
<feature type="compositionally biased region" description="Basic and acidic residues" evidence="1">
    <location>
        <begin position="61"/>
        <end position="77"/>
    </location>
</feature>
<keyword evidence="3" id="KW-1185">Reference proteome</keyword>
<dbReference type="RefSeq" id="WP_173585274.1">
    <property type="nucleotide sequence ID" value="NZ_WOTB01000105.1"/>
</dbReference>
<name>A0ABX0JZS9_9PROT</name>
<gene>
    <name evidence="2" type="ORF">GOB93_20830</name>
</gene>
<evidence type="ECO:0000313" key="2">
    <source>
        <dbReference type="EMBL" id="NHN86994.1"/>
    </source>
</evidence>
<feature type="region of interest" description="Disordered" evidence="1">
    <location>
        <begin position="55"/>
        <end position="77"/>
    </location>
</feature>
<protein>
    <submittedName>
        <fullName evidence="2">Transposase</fullName>
    </submittedName>
</protein>
<dbReference type="EMBL" id="WOTB01000105">
    <property type="protein sequence ID" value="NHN86994.1"/>
    <property type="molecule type" value="Genomic_DNA"/>
</dbReference>
<dbReference type="Proteomes" id="UP000635278">
    <property type="component" value="Unassembled WGS sequence"/>
</dbReference>
<sequence>MEAVLWIARIGGQWSDLPAVFGNWNADVFKGTFDDLPDYPGREYTMVDATIVKVHGGGKGTRGDSEPSHRAPERRND</sequence>
<evidence type="ECO:0000313" key="3">
    <source>
        <dbReference type="Proteomes" id="UP000635278"/>
    </source>
</evidence>
<proteinExistence type="predicted"/>
<organism evidence="2 3">
    <name type="scientific">Acetobacter musti</name>
    <dbReference type="NCBI Taxonomy" id="864732"/>
    <lineage>
        <taxon>Bacteria</taxon>
        <taxon>Pseudomonadati</taxon>
        <taxon>Pseudomonadota</taxon>
        <taxon>Alphaproteobacteria</taxon>
        <taxon>Acetobacterales</taxon>
        <taxon>Acetobacteraceae</taxon>
        <taxon>Acetobacter</taxon>
    </lineage>
</organism>